<keyword evidence="1" id="KW-0472">Membrane</keyword>
<dbReference type="Proteomes" id="UP000271889">
    <property type="component" value="Unassembled WGS sequence"/>
</dbReference>
<evidence type="ECO:0000256" key="1">
    <source>
        <dbReference type="SAM" id="Phobius"/>
    </source>
</evidence>
<dbReference type="InterPro" id="IPR052954">
    <property type="entry name" value="GPCR-Ligand_Int"/>
</dbReference>
<dbReference type="PANTHER" id="PTHR46641:SF13">
    <property type="entry name" value="G_PROTEIN_RECEP_F1_2 DOMAIN-CONTAINING PROTEIN"/>
    <property type="match status" value="1"/>
</dbReference>
<feature type="transmembrane region" description="Helical" evidence="1">
    <location>
        <begin position="37"/>
        <end position="62"/>
    </location>
</feature>
<keyword evidence="3" id="KW-1185">Reference proteome</keyword>
<evidence type="ECO:0000313" key="3">
    <source>
        <dbReference type="Proteomes" id="UP000271889"/>
    </source>
</evidence>
<accession>A0A3P7MZU6</accession>
<gene>
    <name evidence="2" type="ORF">CGOC_LOCUS9746</name>
</gene>
<name>A0A3P7MZU6_CYLGO</name>
<protein>
    <submittedName>
        <fullName evidence="2">Uncharacterized protein</fullName>
    </submittedName>
</protein>
<organism evidence="2 3">
    <name type="scientific">Cylicostephanus goldi</name>
    <name type="common">Nematode worm</name>
    <dbReference type="NCBI Taxonomy" id="71465"/>
    <lineage>
        <taxon>Eukaryota</taxon>
        <taxon>Metazoa</taxon>
        <taxon>Ecdysozoa</taxon>
        <taxon>Nematoda</taxon>
        <taxon>Chromadorea</taxon>
        <taxon>Rhabditida</taxon>
        <taxon>Rhabditina</taxon>
        <taxon>Rhabditomorpha</taxon>
        <taxon>Strongyloidea</taxon>
        <taxon>Strongylidae</taxon>
        <taxon>Cylicostephanus</taxon>
    </lineage>
</organism>
<proteinExistence type="predicted"/>
<reference evidence="2 3" key="1">
    <citation type="submission" date="2018-11" db="EMBL/GenBank/DDBJ databases">
        <authorList>
            <consortium name="Pathogen Informatics"/>
        </authorList>
    </citation>
    <scope>NUCLEOTIDE SEQUENCE [LARGE SCALE GENOMIC DNA]</scope>
</reference>
<dbReference type="OrthoDB" id="5793039at2759"/>
<dbReference type="PANTHER" id="PTHR46641">
    <property type="entry name" value="FMRFAMIDE RECEPTOR-RELATED"/>
    <property type="match status" value="1"/>
</dbReference>
<keyword evidence="1" id="KW-0812">Transmembrane</keyword>
<dbReference type="EMBL" id="UYRV01108169">
    <property type="protein sequence ID" value="VDN24071.1"/>
    <property type="molecule type" value="Genomic_DNA"/>
</dbReference>
<keyword evidence="1" id="KW-1133">Transmembrane helix</keyword>
<evidence type="ECO:0000313" key="2">
    <source>
        <dbReference type="EMBL" id="VDN24071.1"/>
    </source>
</evidence>
<dbReference type="AlphaFoldDB" id="A0A3P7MZU6"/>
<sequence>MVNGYMTTALVILGTIGNVHGVKRVQVTNLDKRRGIVLAVSLIALAIWDTILLWCAFFYYAIRKLPLAVSTDWLNVLMPWFHPFSNIANTAAVSYSKHLVVTGVDICLFGNLYPTPFLE</sequence>